<organism evidence="1 2">
    <name type="scientific">Asbolus verrucosus</name>
    <name type="common">Desert ironclad beetle</name>
    <dbReference type="NCBI Taxonomy" id="1661398"/>
    <lineage>
        <taxon>Eukaryota</taxon>
        <taxon>Metazoa</taxon>
        <taxon>Ecdysozoa</taxon>
        <taxon>Arthropoda</taxon>
        <taxon>Hexapoda</taxon>
        <taxon>Insecta</taxon>
        <taxon>Pterygota</taxon>
        <taxon>Neoptera</taxon>
        <taxon>Endopterygota</taxon>
        <taxon>Coleoptera</taxon>
        <taxon>Polyphaga</taxon>
        <taxon>Cucujiformia</taxon>
        <taxon>Tenebrionidae</taxon>
        <taxon>Pimeliinae</taxon>
        <taxon>Asbolus</taxon>
    </lineage>
</organism>
<gene>
    <name evidence="1" type="ORF">BDFB_001727</name>
</gene>
<sequence>MKEGDHRNSYQELQFLILPYVDFLKKEGWKGCGKRFEVWLCIKDYQIKLKKKSKRQTRRSTLESIKDAIDKSCDHGIKLVNADSIERKNIGQHFKVMTSLESFPMTKTDNKYSAFNDSVQGNVIQKQDLQTQTSLQLEKLLAQMSQNKRSN</sequence>
<name>A0A482WAQ2_ASBVE</name>
<accession>A0A482WAQ2</accession>
<dbReference type="Proteomes" id="UP000292052">
    <property type="component" value="Unassembled WGS sequence"/>
</dbReference>
<keyword evidence="2" id="KW-1185">Reference proteome</keyword>
<evidence type="ECO:0000313" key="2">
    <source>
        <dbReference type="Proteomes" id="UP000292052"/>
    </source>
</evidence>
<dbReference type="AlphaFoldDB" id="A0A482WAQ2"/>
<reference evidence="1 2" key="1">
    <citation type="submission" date="2017-03" db="EMBL/GenBank/DDBJ databases">
        <title>Genome of the blue death feigning beetle - Asbolus verrucosus.</title>
        <authorList>
            <person name="Rider S.D."/>
        </authorList>
    </citation>
    <scope>NUCLEOTIDE SEQUENCE [LARGE SCALE GENOMIC DNA]</scope>
    <source>
        <strain evidence="1">Butters</strain>
        <tissue evidence="1">Head and leg muscle</tissue>
    </source>
</reference>
<evidence type="ECO:0000313" key="1">
    <source>
        <dbReference type="EMBL" id="RZC42075.1"/>
    </source>
</evidence>
<comment type="caution">
    <text evidence="1">The sequence shown here is derived from an EMBL/GenBank/DDBJ whole genome shotgun (WGS) entry which is preliminary data.</text>
</comment>
<protein>
    <submittedName>
        <fullName evidence="1">Uncharacterized protein</fullName>
    </submittedName>
</protein>
<dbReference type="OrthoDB" id="6777773at2759"/>
<dbReference type="EMBL" id="QDEB01011143">
    <property type="protein sequence ID" value="RZC42075.1"/>
    <property type="molecule type" value="Genomic_DNA"/>
</dbReference>
<proteinExistence type="predicted"/>